<reference evidence="2 3" key="1">
    <citation type="submission" date="2018-08" db="EMBL/GenBank/DDBJ databases">
        <title>Genome and evolution of the arbuscular mycorrhizal fungus Diversispora epigaea (formerly Glomus versiforme) and its bacterial endosymbionts.</title>
        <authorList>
            <person name="Sun X."/>
            <person name="Fei Z."/>
            <person name="Harrison M."/>
        </authorList>
    </citation>
    <scope>NUCLEOTIDE SEQUENCE [LARGE SCALE GENOMIC DNA]</scope>
    <source>
        <strain evidence="2 3">IT104</strain>
    </source>
</reference>
<dbReference type="OrthoDB" id="2348121at2759"/>
<name>A0A397IVP4_9GLOM</name>
<dbReference type="AlphaFoldDB" id="A0A397IVP4"/>
<feature type="domain" description="RNase H type-1" evidence="1">
    <location>
        <begin position="319"/>
        <end position="411"/>
    </location>
</feature>
<dbReference type="InterPro" id="IPR012337">
    <property type="entry name" value="RNaseH-like_sf"/>
</dbReference>
<dbReference type="Gene3D" id="3.30.420.10">
    <property type="entry name" value="Ribonuclease H-like superfamily/Ribonuclease H"/>
    <property type="match status" value="1"/>
</dbReference>
<accession>A0A397IVP4</accession>
<comment type="caution">
    <text evidence="2">The sequence shown here is derived from an EMBL/GenBank/DDBJ whole genome shotgun (WGS) entry which is preliminary data.</text>
</comment>
<gene>
    <name evidence="2" type="ORF">Glove_151g35</name>
</gene>
<dbReference type="SUPFAM" id="SSF53098">
    <property type="entry name" value="Ribonuclease H-like"/>
    <property type="match status" value="1"/>
</dbReference>
<dbReference type="EMBL" id="PQFF01000142">
    <property type="protein sequence ID" value="RHZ79107.1"/>
    <property type="molecule type" value="Genomic_DNA"/>
</dbReference>
<sequence>MEDIIKIKDYFNLTASIINLAKEINITWQITTTGMYDLNIPYGGKILIEDIWINNKQQYEKYKKSLRKKRILYIEQIMDIDFKKILEWSHIQAKYTKRKGRIPGWYVYIKENEQEIMELYREKIKVEYKNNINPFIRLNKEYKLSKSKWIASRKNNQTIIGKELKEKNNNDKETVKYISHYDILQEDTEPTSILVQCKGCPQNTERGNKCIIRIEKEKEMEMEIPVAYSKLSTSGSKTDQYMNRLRMSYNNITKAIEIIDSTQNKIDEEDTEDVEEKEKEKEIRKQYSNNIIHKWITAEDTIYEKLKESQRKVKDQKIIKVYTDGSLEDHNMGIGWVIQDQEGENHTTFRCNIEYFPSSTRAELAAILTTLLVMPKEAVIHIYTDSMCAIYSLCKIIKKEKEFIWKDAQNPIILQIKRQ</sequence>
<evidence type="ECO:0000313" key="3">
    <source>
        <dbReference type="Proteomes" id="UP000266861"/>
    </source>
</evidence>
<protein>
    <recommendedName>
        <fullName evidence="1">RNase H type-1 domain-containing protein</fullName>
    </recommendedName>
</protein>
<keyword evidence="3" id="KW-1185">Reference proteome</keyword>
<organism evidence="2 3">
    <name type="scientific">Diversispora epigaea</name>
    <dbReference type="NCBI Taxonomy" id="1348612"/>
    <lineage>
        <taxon>Eukaryota</taxon>
        <taxon>Fungi</taxon>
        <taxon>Fungi incertae sedis</taxon>
        <taxon>Mucoromycota</taxon>
        <taxon>Glomeromycotina</taxon>
        <taxon>Glomeromycetes</taxon>
        <taxon>Diversisporales</taxon>
        <taxon>Diversisporaceae</taxon>
        <taxon>Diversispora</taxon>
    </lineage>
</organism>
<dbReference type="GO" id="GO:0003676">
    <property type="term" value="F:nucleic acid binding"/>
    <property type="evidence" value="ECO:0007669"/>
    <property type="project" value="InterPro"/>
</dbReference>
<dbReference type="InterPro" id="IPR002156">
    <property type="entry name" value="RNaseH_domain"/>
</dbReference>
<evidence type="ECO:0000259" key="1">
    <source>
        <dbReference type="Pfam" id="PF00075"/>
    </source>
</evidence>
<evidence type="ECO:0000313" key="2">
    <source>
        <dbReference type="EMBL" id="RHZ79107.1"/>
    </source>
</evidence>
<dbReference type="Pfam" id="PF00075">
    <property type="entry name" value="RNase_H"/>
    <property type="match status" value="1"/>
</dbReference>
<dbReference type="InterPro" id="IPR036397">
    <property type="entry name" value="RNaseH_sf"/>
</dbReference>
<dbReference type="GO" id="GO:0004523">
    <property type="term" value="F:RNA-DNA hybrid ribonuclease activity"/>
    <property type="evidence" value="ECO:0007669"/>
    <property type="project" value="InterPro"/>
</dbReference>
<proteinExistence type="predicted"/>
<dbReference type="Proteomes" id="UP000266861">
    <property type="component" value="Unassembled WGS sequence"/>
</dbReference>